<comment type="caution">
    <text evidence="2">The sequence shown here is derived from an EMBL/GenBank/DDBJ whole genome shotgun (WGS) entry which is preliminary data.</text>
</comment>
<keyword evidence="1" id="KW-0472">Membrane</keyword>
<accession>A0A9W9ZZ10</accession>
<name>A0A9W9ZZ10_9CNID</name>
<proteinExistence type="predicted"/>
<protein>
    <submittedName>
        <fullName evidence="2">Uncharacterized protein</fullName>
    </submittedName>
</protein>
<feature type="transmembrane region" description="Helical" evidence="1">
    <location>
        <begin position="15"/>
        <end position="33"/>
    </location>
</feature>
<keyword evidence="1" id="KW-0812">Transmembrane</keyword>
<sequence length="126" mass="14444">MSTAAGVSRKIRRKLYTFLFAVIYAFVFFEVGMKYQENNSKTKHKGQQNIVNIQESKILRRKELLSDWHHQPHILLKSALKGNVTAKTMIQNDTTSFTIGKTSSSSRETFNRVKYSSTVNSDILVI</sequence>
<reference evidence="2" key="1">
    <citation type="submission" date="2023-01" db="EMBL/GenBank/DDBJ databases">
        <title>Genome assembly of the deep-sea coral Lophelia pertusa.</title>
        <authorList>
            <person name="Herrera S."/>
            <person name="Cordes E."/>
        </authorList>
    </citation>
    <scope>NUCLEOTIDE SEQUENCE</scope>
    <source>
        <strain evidence="2">USNM1676648</strain>
        <tissue evidence="2">Polyp</tissue>
    </source>
</reference>
<dbReference type="AlphaFoldDB" id="A0A9W9ZZ10"/>
<evidence type="ECO:0000313" key="2">
    <source>
        <dbReference type="EMBL" id="KAJ7390487.1"/>
    </source>
</evidence>
<organism evidence="2 3">
    <name type="scientific">Desmophyllum pertusum</name>
    <dbReference type="NCBI Taxonomy" id="174260"/>
    <lineage>
        <taxon>Eukaryota</taxon>
        <taxon>Metazoa</taxon>
        <taxon>Cnidaria</taxon>
        <taxon>Anthozoa</taxon>
        <taxon>Hexacorallia</taxon>
        <taxon>Scleractinia</taxon>
        <taxon>Caryophylliina</taxon>
        <taxon>Caryophylliidae</taxon>
        <taxon>Desmophyllum</taxon>
    </lineage>
</organism>
<evidence type="ECO:0000313" key="3">
    <source>
        <dbReference type="Proteomes" id="UP001163046"/>
    </source>
</evidence>
<dbReference type="EMBL" id="MU825416">
    <property type="protein sequence ID" value="KAJ7390487.1"/>
    <property type="molecule type" value="Genomic_DNA"/>
</dbReference>
<keyword evidence="1" id="KW-1133">Transmembrane helix</keyword>
<evidence type="ECO:0000256" key="1">
    <source>
        <dbReference type="SAM" id="Phobius"/>
    </source>
</evidence>
<dbReference type="Proteomes" id="UP001163046">
    <property type="component" value="Unassembled WGS sequence"/>
</dbReference>
<gene>
    <name evidence="2" type="ORF">OS493_025192</name>
</gene>
<keyword evidence="3" id="KW-1185">Reference proteome</keyword>